<organism evidence="3 4">
    <name type="scientific">Saliniradius amylolyticus</name>
    <dbReference type="NCBI Taxonomy" id="2183582"/>
    <lineage>
        <taxon>Bacteria</taxon>
        <taxon>Pseudomonadati</taxon>
        <taxon>Pseudomonadota</taxon>
        <taxon>Gammaproteobacteria</taxon>
        <taxon>Alteromonadales</taxon>
        <taxon>Alteromonadaceae</taxon>
        <taxon>Saliniradius</taxon>
    </lineage>
</organism>
<feature type="transmembrane region" description="Helical" evidence="1">
    <location>
        <begin position="59"/>
        <end position="78"/>
    </location>
</feature>
<evidence type="ECO:0000256" key="1">
    <source>
        <dbReference type="SAM" id="Phobius"/>
    </source>
</evidence>
<evidence type="ECO:0000259" key="2">
    <source>
        <dbReference type="Pfam" id="PF26604"/>
    </source>
</evidence>
<accession>A0A2S2DYY2</accession>
<dbReference type="OrthoDB" id="7273604at2"/>
<sequence length="92" mass="10368">MEFYWHDIVGTLGTALVVLGYFLIQSGRLTAEDLAFSLINLGGACLLMISLWFNFNLASVIIECFWIAISLMGIGRYCRQKFRPKSLSQDKA</sequence>
<dbReference type="EMBL" id="CP029347">
    <property type="protein sequence ID" value="AWL10611.1"/>
    <property type="molecule type" value="Genomic_DNA"/>
</dbReference>
<feature type="transmembrane region" description="Helical" evidence="1">
    <location>
        <begin position="6"/>
        <end position="24"/>
    </location>
</feature>
<feature type="domain" description="CBU-0592-like" evidence="2">
    <location>
        <begin position="6"/>
        <end position="80"/>
    </location>
</feature>
<reference evidence="3 4" key="1">
    <citation type="submission" date="2018-05" db="EMBL/GenBank/DDBJ databases">
        <title>Salinimonas sp. HMF8227 Genome sequencing and assembly.</title>
        <authorList>
            <person name="Kang H."/>
            <person name="Kang J."/>
            <person name="Cha I."/>
            <person name="Kim H."/>
            <person name="Joh K."/>
        </authorList>
    </citation>
    <scope>NUCLEOTIDE SEQUENCE [LARGE SCALE GENOMIC DNA]</scope>
    <source>
        <strain evidence="3 4">HMF8227</strain>
    </source>
</reference>
<dbReference type="NCBIfam" id="NF047864">
    <property type="entry name" value="CBU_0592_membra"/>
    <property type="match status" value="1"/>
</dbReference>
<name>A0A2S2DYY2_9ALTE</name>
<keyword evidence="1" id="KW-0472">Membrane</keyword>
<keyword evidence="1" id="KW-0812">Transmembrane</keyword>
<dbReference type="KEGG" id="salh:HMF8227_00103"/>
<dbReference type="RefSeq" id="WP_109338310.1">
    <property type="nucleotide sequence ID" value="NZ_CP029347.1"/>
</dbReference>
<gene>
    <name evidence="3" type="ORF">HMF8227_00103</name>
</gene>
<keyword evidence="1" id="KW-1133">Transmembrane helix</keyword>
<evidence type="ECO:0000313" key="4">
    <source>
        <dbReference type="Proteomes" id="UP000245728"/>
    </source>
</evidence>
<evidence type="ECO:0000313" key="3">
    <source>
        <dbReference type="EMBL" id="AWL10611.1"/>
    </source>
</evidence>
<dbReference type="InterPro" id="IPR058058">
    <property type="entry name" value="CBU_0592-like"/>
</dbReference>
<protein>
    <recommendedName>
        <fullName evidence="2">CBU-0592-like domain-containing protein</fullName>
    </recommendedName>
</protein>
<dbReference type="Proteomes" id="UP000245728">
    <property type="component" value="Chromosome"/>
</dbReference>
<feature type="transmembrane region" description="Helical" evidence="1">
    <location>
        <begin position="36"/>
        <end position="53"/>
    </location>
</feature>
<dbReference type="AlphaFoldDB" id="A0A2S2DYY2"/>
<proteinExistence type="predicted"/>
<dbReference type="Pfam" id="PF26604">
    <property type="entry name" value="CBU_0592"/>
    <property type="match status" value="1"/>
</dbReference>
<keyword evidence="4" id="KW-1185">Reference proteome</keyword>